<reference evidence="1 2" key="1">
    <citation type="submission" date="2020-08" db="EMBL/GenBank/DDBJ databases">
        <title>Draft genome sequence of Parasphingopyxis sp. GrpM-11.</title>
        <authorList>
            <person name="Oh J."/>
            <person name="Roh D.-H."/>
        </authorList>
    </citation>
    <scope>NUCLEOTIDE SEQUENCE [LARGE SCALE GENOMIC DNA]</scope>
    <source>
        <strain evidence="1 2">GrpM-11</strain>
    </source>
</reference>
<organism evidence="1 2">
    <name type="scientific">Parasphingopyxis marina</name>
    <dbReference type="NCBI Taxonomy" id="2761622"/>
    <lineage>
        <taxon>Bacteria</taxon>
        <taxon>Pseudomonadati</taxon>
        <taxon>Pseudomonadota</taxon>
        <taxon>Alphaproteobacteria</taxon>
        <taxon>Sphingomonadales</taxon>
        <taxon>Sphingomonadaceae</taxon>
        <taxon>Parasphingopyxis</taxon>
    </lineage>
</organism>
<evidence type="ECO:0000313" key="2">
    <source>
        <dbReference type="Proteomes" id="UP000564378"/>
    </source>
</evidence>
<dbReference type="Proteomes" id="UP000564378">
    <property type="component" value="Unassembled WGS sequence"/>
</dbReference>
<gene>
    <name evidence="1" type="ORF">H6P80_05430</name>
</gene>
<name>A0A842HYR0_9SPHN</name>
<comment type="caution">
    <text evidence="1">The sequence shown here is derived from an EMBL/GenBank/DDBJ whole genome shotgun (WGS) entry which is preliminary data.</text>
</comment>
<protein>
    <submittedName>
        <fullName evidence="1">Uncharacterized protein</fullName>
    </submittedName>
</protein>
<dbReference type="AlphaFoldDB" id="A0A842HYR0"/>
<dbReference type="RefSeq" id="WP_185800292.1">
    <property type="nucleotide sequence ID" value="NZ_JACJVJ010000001.1"/>
</dbReference>
<keyword evidence="2" id="KW-1185">Reference proteome</keyword>
<dbReference type="EMBL" id="JACJVJ010000001">
    <property type="protein sequence ID" value="MBC2777060.1"/>
    <property type="molecule type" value="Genomic_DNA"/>
</dbReference>
<sequence length="75" mass="8119">MTKETKKTEGKVTKSGAVELDENELGDVQGGIGYLKIGDIKGESLEFNANSIGERTLKIEDQAYKTALSSKTLKL</sequence>
<proteinExistence type="predicted"/>
<accession>A0A842HYR0</accession>
<evidence type="ECO:0000313" key="1">
    <source>
        <dbReference type="EMBL" id="MBC2777060.1"/>
    </source>
</evidence>